<dbReference type="RefSeq" id="WP_155309978.1">
    <property type="nucleotide sequence ID" value="NZ_AP021879.1"/>
</dbReference>
<accession>A0A5K8A8A7</accession>
<reference evidence="1 2" key="1">
    <citation type="submission" date="2019-11" db="EMBL/GenBank/DDBJ databases">
        <title>Comparative genomics of hydrocarbon-degrading Desulfosarcina strains.</title>
        <authorList>
            <person name="Watanabe M."/>
            <person name="Kojima H."/>
            <person name="Fukui M."/>
        </authorList>
    </citation>
    <scope>NUCLEOTIDE SEQUENCE [LARGE SCALE GENOMIC DNA]</scope>
    <source>
        <strain evidence="2">oXyS1</strain>
    </source>
</reference>
<dbReference type="InterPro" id="IPR012022">
    <property type="entry name" value="UCP005295"/>
</dbReference>
<organism evidence="1 2">
    <name type="scientific">Desulfosarcina ovata subsp. ovata</name>
    <dbReference type="NCBI Taxonomy" id="2752305"/>
    <lineage>
        <taxon>Bacteria</taxon>
        <taxon>Pseudomonadati</taxon>
        <taxon>Thermodesulfobacteriota</taxon>
        <taxon>Desulfobacteria</taxon>
        <taxon>Desulfobacterales</taxon>
        <taxon>Desulfosarcinaceae</taxon>
        <taxon>Desulfosarcina</taxon>
    </lineage>
</organism>
<evidence type="ECO:0000313" key="2">
    <source>
        <dbReference type="Proteomes" id="UP000422108"/>
    </source>
</evidence>
<dbReference type="Proteomes" id="UP000422108">
    <property type="component" value="Chromosome"/>
</dbReference>
<gene>
    <name evidence="1" type="ORF">DSCOOX_18790</name>
</gene>
<dbReference type="InterPro" id="IPR001130">
    <property type="entry name" value="TatD-like"/>
</dbReference>
<dbReference type="Pfam" id="PF01026">
    <property type="entry name" value="TatD_DNase"/>
    <property type="match status" value="1"/>
</dbReference>
<dbReference type="SUPFAM" id="SSF51556">
    <property type="entry name" value="Metallo-dependent hydrolases"/>
    <property type="match status" value="1"/>
</dbReference>
<sequence length="260" mass="28517">MTIPATILDSHVHLDLITRHHPQRIAWLKANRCAVVSWAYFENVQSVDHFADCLAAKAACIHTHAAAGLACYYLSGVHPRSIPPDLKPEQIDALLEKSLADPLCLGIGEIGLETGDAREKEILIAQLEIGRRMTAHGKVIGVHTPRANKAAITAITLAMLADFGDLCQRLVVDHCTADTIKSVLDAGFWSGVTLSPVKTAWTEMKQILANESARIGRIMGNTDSGSTFFEDVVQARNNEEISESLREKLFFSNALRFYSL</sequence>
<evidence type="ECO:0000313" key="1">
    <source>
        <dbReference type="EMBL" id="BBO88699.1"/>
    </source>
</evidence>
<dbReference type="GO" id="GO:0016788">
    <property type="term" value="F:hydrolase activity, acting on ester bonds"/>
    <property type="evidence" value="ECO:0007669"/>
    <property type="project" value="InterPro"/>
</dbReference>
<dbReference type="PANTHER" id="PTHR42658">
    <property type="entry name" value="HYDROLASE TATD"/>
    <property type="match status" value="1"/>
</dbReference>
<name>A0A5K8A8A7_9BACT</name>
<dbReference type="PANTHER" id="PTHR42658:SF1">
    <property type="entry name" value="HYDROLASE TATD"/>
    <property type="match status" value="1"/>
</dbReference>
<dbReference type="AlphaFoldDB" id="A0A5K8A8A7"/>
<protein>
    <recommendedName>
        <fullName evidence="3">TatD family hydrolase</fullName>
    </recommendedName>
</protein>
<evidence type="ECO:0008006" key="3">
    <source>
        <dbReference type="Google" id="ProtNLM"/>
    </source>
</evidence>
<dbReference type="EMBL" id="AP021879">
    <property type="protein sequence ID" value="BBO88699.1"/>
    <property type="molecule type" value="Genomic_DNA"/>
</dbReference>
<keyword evidence="2" id="KW-1185">Reference proteome</keyword>
<dbReference type="Gene3D" id="3.20.20.140">
    <property type="entry name" value="Metal-dependent hydrolases"/>
    <property type="match status" value="1"/>
</dbReference>
<dbReference type="InterPro" id="IPR032466">
    <property type="entry name" value="Metal_Hydrolase"/>
</dbReference>
<proteinExistence type="predicted"/>